<dbReference type="AlphaFoldDB" id="A0A7R9FLK1"/>
<evidence type="ECO:0000313" key="1">
    <source>
        <dbReference type="EMBL" id="CAD7455835.1"/>
    </source>
</evidence>
<dbReference type="EMBL" id="OE001043">
    <property type="protein sequence ID" value="CAD7455835.1"/>
    <property type="molecule type" value="Genomic_DNA"/>
</dbReference>
<accession>A0A7R9FLK1</accession>
<name>A0A7R9FLK1_9NEOP</name>
<gene>
    <name evidence="1" type="ORF">TTEB3V08_LOCUS3885</name>
</gene>
<sequence length="277" mass="31055">MVDRGTIISIESHGNVLTLVRVFGKLTRNAGVASLLHRGGVFVSNANLPSTCRPPHRLESPDNELVVYTVELRDLTLVWREVLVPSLRATELINTICEFCPRKLSSTPDCPQSHDSLKLRGLEEEPDDTLALKVQVETLRNNCGHLQKNRRRDKWVRRNARSNPVKVGISTNIKGCYEAQCCDPQGAEPNTRLKMRGNMRTSKTSLCVALFTMLSCGATENSIRISQGTPEVGGMTDFPFRREYVTLRSFVFHTFYRKFDKILGGSLLSGEMFSNVP</sequence>
<proteinExistence type="predicted"/>
<organism evidence="1">
    <name type="scientific">Timema tahoe</name>
    <dbReference type="NCBI Taxonomy" id="61484"/>
    <lineage>
        <taxon>Eukaryota</taxon>
        <taxon>Metazoa</taxon>
        <taxon>Ecdysozoa</taxon>
        <taxon>Arthropoda</taxon>
        <taxon>Hexapoda</taxon>
        <taxon>Insecta</taxon>
        <taxon>Pterygota</taxon>
        <taxon>Neoptera</taxon>
        <taxon>Polyneoptera</taxon>
        <taxon>Phasmatodea</taxon>
        <taxon>Timematodea</taxon>
        <taxon>Timematoidea</taxon>
        <taxon>Timematidae</taxon>
        <taxon>Timema</taxon>
    </lineage>
</organism>
<reference evidence="1" key="1">
    <citation type="submission" date="2020-11" db="EMBL/GenBank/DDBJ databases">
        <authorList>
            <person name="Tran Van P."/>
        </authorList>
    </citation>
    <scope>NUCLEOTIDE SEQUENCE</scope>
</reference>
<protein>
    <submittedName>
        <fullName evidence="1">Uncharacterized protein</fullName>
    </submittedName>
</protein>